<dbReference type="InterPro" id="IPR048466">
    <property type="entry name" value="DNA_pol3_delta-like_C"/>
</dbReference>
<feature type="domain" description="DNA polymerase III delta N-terminal" evidence="9">
    <location>
        <begin position="22"/>
        <end position="143"/>
    </location>
</feature>
<reference evidence="11 12" key="2">
    <citation type="submission" date="2009-02" db="EMBL/GenBank/DDBJ databases">
        <title>Draft genome sequence of Clostridium methylpentosum (DSM 5476).</title>
        <authorList>
            <person name="Sudarsanam P."/>
            <person name="Ley R."/>
            <person name="Guruge J."/>
            <person name="Turnbaugh P.J."/>
            <person name="Mahowald M."/>
            <person name="Liep D."/>
            <person name="Gordon J."/>
        </authorList>
    </citation>
    <scope>NUCLEOTIDE SEQUENCE [LARGE SCALE GENOMIC DNA]</scope>
    <source>
        <strain evidence="11 12">DSM 5476</strain>
    </source>
</reference>
<dbReference type="AlphaFoldDB" id="C0E8U1"/>
<evidence type="ECO:0000256" key="8">
    <source>
        <dbReference type="ARBA" id="ARBA00049244"/>
    </source>
</evidence>
<dbReference type="Gene3D" id="1.20.272.10">
    <property type="match status" value="1"/>
</dbReference>
<dbReference type="InterPro" id="IPR008921">
    <property type="entry name" value="DNA_pol3_clamp-load_cplx_C"/>
</dbReference>
<dbReference type="NCBIfam" id="TIGR01128">
    <property type="entry name" value="holA"/>
    <property type="match status" value="1"/>
</dbReference>
<keyword evidence="12" id="KW-1185">Reference proteome</keyword>
<evidence type="ECO:0000256" key="3">
    <source>
        <dbReference type="ARBA" id="ARBA00022679"/>
    </source>
</evidence>
<gene>
    <name evidence="11" type="primary">holA</name>
    <name evidence="11" type="ORF">CLOSTMETH_00236</name>
</gene>
<feature type="domain" description="DNA polymerase III delta subunit-like C-terminal" evidence="10">
    <location>
        <begin position="220"/>
        <end position="339"/>
    </location>
</feature>
<sequence length="350" mass="38786">MPTINDQAFVKSIRQGEFANLYMLYGKETYMLEGCLKLLLDRAVTVQKMLNLNRFDGAKCTLEEIENVTETLPVLAPRRCVVVSDLNVEKLGKNQYEQLKGIACNLPETTVLVLAYPNTEINLRKSARYRAFSTLVSKNGVLVEFSPKTQSELSKVLAKRAAKQGAELTPAACRRLTDCCGTELSRLTVELDKLAAYAGQDGVIGPEMVDELVVPSVDSSSFDLARAILQGRDQQAFSLLGELFDQRQEAITILGALNMSFIDIYRAKCAQAAGKDADAITSVFSYKGKEFRMRNSMRDASRFSPARIKRCLGILMEADVKLKSSRADNRIILETAIARMMLVDAQEARG</sequence>
<dbReference type="EC" id="2.7.7.7" evidence="1"/>
<dbReference type="Pfam" id="PF06144">
    <property type="entry name" value="DNA_pol3_delta"/>
    <property type="match status" value="1"/>
</dbReference>
<dbReference type="SUPFAM" id="SSF52540">
    <property type="entry name" value="P-loop containing nucleoside triphosphate hydrolases"/>
    <property type="match status" value="1"/>
</dbReference>
<keyword evidence="3 11" id="KW-0808">Transferase</keyword>
<dbReference type="GO" id="GO:0003887">
    <property type="term" value="F:DNA-directed DNA polymerase activity"/>
    <property type="evidence" value="ECO:0007669"/>
    <property type="project" value="UniProtKB-KW"/>
</dbReference>
<dbReference type="Gene3D" id="1.10.8.60">
    <property type="match status" value="1"/>
</dbReference>
<dbReference type="HOGENOM" id="CLU_044694_2_0_9"/>
<dbReference type="GO" id="GO:0006261">
    <property type="term" value="P:DNA-templated DNA replication"/>
    <property type="evidence" value="ECO:0007669"/>
    <property type="project" value="TreeGrafter"/>
</dbReference>
<dbReference type="Proteomes" id="UP000003340">
    <property type="component" value="Unassembled WGS sequence"/>
</dbReference>
<keyword evidence="5" id="KW-0235">DNA replication</keyword>
<dbReference type="GO" id="GO:0009360">
    <property type="term" value="C:DNA polymerase III complex"/>
    <property type="evidence" value="ECO:0007669"/>
    <property type="project" value="InterPro"/>
</dbReference>
<evidence type="ECO:0000256" key="7">
    <source>
        <dbReference type="ARBA" id="ARBA00034754"/>
    </source>
</evidence>
<organism evidence="11 12">
    <name type="scientific">[Clostridium] methylpentosum DSM 5476</name>
    <dbReference type="NCBI Taxonomy" id="537013"/>
    <lineage>
        <taxon>Bacteria</taxon>
        <taxon>Bacillati</taxon>
        <taxon>Bacillota</taxon>
        <taxon>Clostridia</taxon>
        <taxon>Eubacteriales</taxon>
        <taxon>Oscillospiraceae</taxon>
        <taxon>Oscillospiraceae incertae sedis</taxon>
    </lineage>
</organism>
<dbReference type="GO" id="GO:0003677">
    <property type="term" value="F:DNA binding"/>
    <property type="evidence" value="ECO:0007669"/>
    <property type="project" value="InterPro"/>
</dbReference>
<evidence type="ECO:0000256" key="5">
    <source>
        <dbReference type="ARBA" id="ARBA00022705"/>
    </source>
</evidence>
<keyword evidence="6" id="KW-0239">DNA-directed DNA polymerase</keyword>
<keyword evidence="4 11" id="KW-0548">Nucleotidyltransferase</keyword>
<dbReference type="InterPro" id="IPR005790">
    <property type="entry name" value="DNA_polIII_delta"/>
</dbReference>
<name>C0E8U1_9FIRM</name>
<evidence type="ECO:0000313" key="12">
    <source>
        <dbReference type="Proteomes" id="UP000003340"/>
    </source>
</evidence>
<dbReference type="PANTHER" id="PTHR34388">
    <property type="entry name" value="DNA POLYMERASE III SUBUNIT DELTA"/>
    <property type="match status" value="1"/>
</dbReference>
<dbReference type="EMBL" id="ACEC01000010">
    <property type="protein sequence ID" value="EEG32085.1"/>
    <property type="molecule type" value="Genomic_DNA"/>
</dbReference>
<evidence type="ECO:0000259" key="10">
    <source>
        <dbReference type="Pfam" id="PF21694"/>
    </source>
</evidence>
<evidence type="ECO:0000256" key="2">
    <source>
        <dbReference type="ARBA" id="ARBA00017703"/>
    </source>
</evidence>
<dbReference type="eggNOG" id="COG1466">
    <property type="taxonomic scope" value="Bacteria"/>
</dbReference>
<proteinExistence type="inferred from homology"/>
<evidence type="ECO:0000256" key="6">
    <source>
        <dbReference type="ARBA" id="ARBA00022932"/>
    </source>
</evidence>
<dbReference type="SUPFAM" id="SSF48019">
    <property type="entry name" value="post-AAA+ oligomerization domain-like"/>
    <property type="match status" value="1"/>
</dbReference>
<comment type="caution">
    <text evidence="11">The sequence shown here is derived from an EMBL/GenBank/DDBJ whole genome shotgun (WGS) entry which is preliminary data.</text>
</comment>
<evidence type="ECO:0000259" key="9">
    <source>
        <dbReference type="Pfam" id="PF06144"/>
    </source>
</evidence>
<comment type="similarity">
    <text evidence="7">Belongs to the DNA polymerase HolA subunit family.</text>
</comment>
<reference evidence="11 12" key="1">
    <citation type="submission" date="2009-01" db="EMBL/GenBank/DDBJ databases">
        <authorList>
            <person name="Fulton L."/>
            <person name="Clifton S."/>
            <person name="Fulton B."/>
            <person name="Xu J."/>
            <person name="Minx P."/>
            <person name="Pepin K.H."/>
            <person name="Johnson M."/>
            <person name="Bhonagiri V."/>
            <person name="Nash W.E."/>
            <person name="Mardis E.R."/>
            <person name="Wilson R.K."/>
        </authorList>
    </citation>
    <scope>NUCLEOTIDE SEQUENCE [LARGE SCALE GENOMIC DNA]</scope>
    <source>
        <strain evidence="11 12">DSM 5476</strain>
    </source>
</reference>
<dbReference type="Gene3D" id="3.40.50.300">
    <property type="entry name" value="P-loop containing nucleotide triphosphate hydrolases"/>
    <property type="match status" value="1"/>
</dbReference>
<evidence type="ECO:0000256" key="4">
    <source>
        <dbReference type="ARBA" id="ARBA00022695"/>
    </source>
</evidence>
<dbReference type="STRING" id="537013.CLOSTMETH_00236"/>
<accession>C0E8U1</accession>
<protein>
    <recommendedName>
        <fullName evidence="2">DNA polymerase III subunit delta</fullName>
        <ecNumber evidence="1">2.7.7.7</ecNumber>
    </recommendedName>
</protein>
<evidence type="ECO:0000256" key="1">
    <source>
        <dbReference type="ARBA" id="ARBA00012417"/>
    </source>
</evidence>
<dbReference type="InterPro" id="IPR010372">
    <property type="entry name" value="DNA_pol3_delta_N"/>
</dbReference>
<evidence type="ECO:0000313" key="11">
    <source>
        <dbReference type="EMBL" id="EEG32085.1"/>
    </source>
</evidence>
<dbReference type="Pfam" id="PF21694">
    <property type="entry name" value="DNA_pol3_delta_C"/>
    <property type="match status" value="1"/>
</dbReference>
<dbReference type="InterPro" id="IPR027417">
    <property type="entry name" value="P-loop_NTPase"/>
</dbReference>
<comment type="catalytic activity">
    <reaction evidence="8">
        <text>DNA(n) + a 2'-deoxyribonucleoside 5'-triphosphate = DNA(n+1) + diphosphate</text>
        <dbReference type="Rhea" id="RHEA:22508"/>
        <dbReference type="Rhea" id="RHEA-COMP:17339"/>
        <dbReference type="Rhea" id="RHEA-COMP:17340"/>
        <dbReference type="ChEBI" id="CHEBI:33019"/>
        <dbReference type="ChEBI" id="CHEBI:61560"/>
        <dbReference type="ChEBI" id="CHEBI:173112"/>
        <dbReference type="EC" id="2.7.7.7"/>
    </reaction>
</comment>
<dbReference type="PANTHER" id="PTHR34388:SF1">
    <property type="entry name" value="DNA POLYMERASE III SUBUNIT DELTA"/>
    <property type="match status" value="1"/>
</dbReference>